<dbReference type="PANTHER" id="PTHR11783">
    <property type="entry name" value="SULFOTRANSFERASE SULT"/>
    <property type="match status" value="1"/>
</dbReference>
<evidence type="ECO:0000256" key="2">
    <source>
        <dbReference type="ARBA" id="ARBA00022679"/>
    </source>
</evidence>
<reference evidence="6" key="2">
    <citation type="submission" date="2015-03" db="UniProtKB">
        <authorList>
            <consortium name="EnsemblPlants"/>
        </authorList>
    </citation>
    <scope>IDENTIFICATION</scope>
</reference>
<keyword evidence="2 3" id="KW-0808">Transferase</keyword>
<dbReference type="Gramene" id="OBART11G02550.1">
    <property type="protein sequence ID" value="OBART11G02550.1"/>
    <property type="gene ID" value="OBART11G02550"/>
</dbReference>
<dbReference type="AlphaFoldDB" id="A0A0D3HI17"/>
<dbReference type="PaxDb" id="65489-OBART11G02550.1"/>
<dbReference type="Proteomes" id="UP000026960">
    <property type="component" value="Chromosome 11"/>
</dbReference>
<feature type="compositionally biased region" description="Low complexity" evidence="4">
    <location>
        <begin position="363"/>
        <end position="377"/>
    </location>
</feature>
<evidence type="ECO:0000256" key="3">
    <source>
        <dbReference type="RuleBase" id="RU361155"/>
    </source>
</evidence>
<dbReference type="Gene3D" id="3.40.50.300">
    <property type="entry name" value="P-loop containing nucleotide triphosphate hydrolases"/>
    <property type="match status" value="1"/>
</dbReference>
<dbReference type="EnsemblPlants" id="OBART11G02550.1">
    <property type="protein sequence ID" value="OBART11G02550.1"/>
    <property type="gene ID" value="OBART11G02550"/>
</dbReference>
<sequence>MAPSFPLSFAPQSADEATAHKEIYDQLRQAVETFPTAPNSSTSFTYSRHPDGWYTFPEGVVSAMVIKSHLTARTTDIFMVTFPKSGTTWLKALLHSALHRRADDLAAHSPHQLVPFLETQVFIKDRIPDLSSLPAPRLLMTHIPSQSLPDSVADSSCKVVYLCRDPKDCFISLWHFLNRFRPWDINEAHRNFCDGVSLFGPYWEHVLGYWRWHVKRPSQVLFLTYEELTTDTLGQLRRLAEFVGRPFMVKEQEIGVDRKIVEACAMESLSRLEVNQSGTTDMVDKTYANNIFFRRGVVGDWRNHLTPEMARRIDEITEINVDSSWLPPSRSPLQPKRRTKRKPTRKSTTNSGKSRRPFRRRPAASTSHTAATPTAGT</sequence>
<dbReference type="EC" id="2.8.2.-" evidence="3"/>
<dbReference type="HOGENOM" id="CLU_027239_0_0_1"/>
<evidence type="ECO:0000256" key="1">
    <source>
        <dbReference type="ARBA" id="ARBA00005771"/>
    </source>
</evidence>
<reference evidence="6" key="1">
    <citation type="journal article" date="2009" name="Rice">
        <title>De Novo Next Generation Sequencing of Plant Genomes.</title>
        <authorList>
            <person name="Rounsley S."/>
            <person name="Marri P.R."/>
            <person name="Yu Y."/>
            <person name="He R."/>
            <person name="Sisneros N."/>
            <person name="Goicoechea J.L."/>
            <person name="Lee S.J."/>
            <person name="Angelova A."/>
            <person name="Kudrna D."/>
            <person name="Luo M."/>
            <person name="Affourtit J."/>
            <person name="Desany B."/>
            <person name="Knight J."/>
            <person name="Niazi F."/>
            <person name="Egholm M."/>
            <person name="Wing R.A."/>
        </authorList>
    </citation>
    <scope>NUCLEOTIDE SEQUENCE [LARGE SCALE GENOMIC DNA]</scope>
    <source>
        <strain evidence="6">cv. IRGC 105608</strain>
    </source>
</reference>
<feature type="domain" description="Sulfotransferase" evidence="5">
    <location>
        <begin position="75"/>
        <end position="319"/>
    </location>
</feature>
<evidence type="ECO:0000259" key="5">
    <source>
        <dbReference type="Pfam" id="PF00685"/>
    </source>
</evidence>
<dbReference type="InterPro" id="IPR027417">
    <property type="entry name" value="P-loop_NTPase"/>
</dbReference>
<keyword evidence="7" id="KW-1185">Reference proteome</keyword>
<dbReference type="GO" id="GO:0008146">
    <property type="term" value="F:sulfotransferase activity"/>
    <property type="evidence" value="ECO:0007669"/>
    <property type="project" value="InterPro"/>
</dbReference>
<dbReference type="eggNOG" id="KOG1584">
    <property type="taxonomic scope" value="Eukaryota"/>
</dbReference>
<feature type="compositionally biased region" description="Basic residues" evidence="4">
    <location>
        <begin position="335"/>
        <end position="345"/>
    </location>
</feature>
<dbReference type="InterPro" id="IPR000863">
    <property type="entry name" value="Sulfotransferase_dom"/>
</dbReference>
<comment type="similarity">
    <text evidence="1 3">Belongs to the sulfotransferase 1 family.</text>
</comment>
<protein>
    <recommendedName>
        <fullName evidence="3">Sulfotransferase</fullName>
        <ecNumber evidence="3">2.8.2.-</ecNumber>
    </recommendedName>
</protein>
<dbReference type="SUPFAM" id="SSF52540">
    <property type="entry name" value="P-loop containing nucleoside triphosphate hydrolases"/>
    <property type="match status" value="1"/>
</dbReference>
<evidence type="ECO:0000313" key="7">
    <source>
        <dbReference type="Proteomes" id="UP000026960"/>
    </source>
</evidence>
<feature type="compositionally biased region" description="Basic residues" evidence="4">
    <location>
        <begin position="353"/>
        <end position="362"/>
    </location>
</feature>
<evidence type="ECO:0000313" key="6">
    <source>
        <dbReference type="EnsemblPlants" id="OBART11G02550.1"/>
    </source>
</evidence>
<proteinExistence type="inferred from homology"/>
<accession>A0A0D3HI17</accession>
<dbReference type="STRING" id="65489.A0A0D3HI17"/>
<organism evidence="6">
    <name type="scientific">Oryza barthii</name>
    <dbReference type="NCBI Taxonomy" id="65489"/>
    <lineage>
        <taxon>Eukaryota</taxon>
        <taxon>Viridiplantae</taxon>
        <taxon>Streptophyta</taxon>
        <taxon>Embryophyta</taxon>
        <taxon>Tracheophyta</taxon>
        <taxon>Spermatophyta</taxon>
        <taxon>Magnoliopsida</taxon>
        <taxon>Liliopsida</taxon>
        <taxon>Poales</taxon>
        <taxon>Poaceae</taxon>
        <taxon>BOP clade</taxon>
        <taxon>Oryzoideae</taxon>
        <taxon>Oryzeae</taxon>
        <taxon>Oryzinae</taxon>
        <taxon>Oryza</taxon>
    </lineage>
</organism>
<name>A0A0D3HI17_9ORYZ</name>
<feature type="region of interest" description="Disordered" evidence="4">
    <location>
        <begin position="324"/>
        <end position="377"/>
    </location>
</feature>
<dbReference type="Pfam" id="PF00685">
    <property type="entry name" value="Sulfotransfer_1"/>
    <property type="match status" value="1"/>
</dbReference>
<evidence type="ECO:0000256" key="4">
    <source>
        <dbReference type="SAM" id="MobiDB-lite"/>
    </source>
</evidence>